<evidence type="ECO:0000313" key="2">
    <source>
        <dbReference type="EMBL" id="KAJ8890442.1"/>
    </source>
</evidence>
<proteinExistence type="predicted"/>
<gene>
    <name evidence="2" type="ORF">PR048_009951</name>
</gene>
<sequence length="687" mass="76592">MKKIARKMACQRKRQMILQDNDSSKKEGTGNMSGHLWTSIVGANYVRVSVRTEDRGRPRTGDTAFVQELYMAVDRFTLFMPHPTVNRGSRRTALTSSSTSLSSSLGTNLAHAYILPINHWPPSSYHSLFTYFSKYRLPYLGCPLRLSDLPGTPSLPRLRPRHSALFEACSPPTKANRVRSPAGPLPNFRMWKSCRTMPLVGGFSRGDPFSPALSFWHCSILTSITFIASQDLAVKSRPKLSTHSPSCVWSSAGMKDWKGRGKREIPEKTRKPAASRGYSRISSCADRARRCRLSTGFLGDLLSHPPQYSGAAPYPPFFILIGSQDLVKNRPTFSAFLSEMSGWEIFGRLEVLRADETRYEASPECNGGGNGESSRKPADQRHRPARFSPAKIRERLRRESNLVRLGGSSLTTTPPQHLDFRIYHRELRVQFSDLAHTMSARILMRVPRKLAVSQDQHRAAAVLAYGTLQTNQQHKERETDRQKPRILREEFPFQAYSEDDVCCSGGDGRRRVDRRLQLCLAGGLGEEAGSYAVDTPPPPPPPTARRRAPSQRRLSRLQQPSCSSRVLYGVGPPVARRKVAYGRVWMHTDVVCSPEEDPATAVASNPPNPPYSPLAEDDGQSSPKRSRWTRGLGTLLAKEACLHQEGRAEIPLLYEAGQYPAEKWGCQAATGRGAQMVADFLDASPHQ</sequence>
<dbReference type="Proteomes" id="UP001159363">
    <property type="component" value="Chromosome 3"/>
</dbReference>
<feature type="compositionally biased region" description="Basic and acidic residues" evidence="1">
    <location>
        <begin position="373"/>
        <end position="382"/>
    </location>
</feature>
<reference evidence="2 3" key="1">
    <citation type="submission" date="2023-02" db="EMBL/GenBank/DDBJ databases">
        <title>LHISI_Scaffold_Assembly.</title>
        <authorList>
            <person name="Stuart O.P."/>
            <person name="Cleave R."/>
            <person name="Magrath M.J.L."/>
            <person name="Mikheyev A.S."/>
        </authorList>
    </citation>
    <scope>NUCLEOTIDE SEQUENCE [LARGE SCALE GENOMIC DNA]</scope>
    <source>
        <strain evidence="2">Daus_M_001</strain>
        <tissue evidence="2">Leg muscle</tissue>
    </source>
</reference>
<accession>A0ABQ9I1F1</accession>
<feature type="compositionally biased region" description="Basic residues" evidence="1">
    <location>
        <begin position="544"/>
        <end position="555"/>
    </location>
</feature>
<comment type="caution">
    <text evidence="2">The sequence shown here is derived from an EMBL/GenBank/DDBJ whole genome shotgun (WGS) entry which is preliminary data.</text>
</comment>
<feature type="region of interest" description="Disordered" evidence="1">
    <location>
        <begin position="359"/>
        <end position="390"/>
    </location>
</feature>
<protein>
    <submittedName>
        <fullName evidence="2">Uncharacterized protein</fullName>
    </submittedName>
</protein>
<feature type="region of interest" description="Disordered" evidence="1">
    <location>
        <begin position="596"/>
        <end position="627"/>
    </location>
</feature>
<dbReference type="EMBL" id="JARBHB010000003">
    <property type="protein sequence ID" value="KAJ8890442.1"/>
    <property type="molecule type" value="Genomic_DNA"/>
</dbReference>
<feature type="region of interest" description="Disordered" evidence="1">
    <location>
        <begin position="527"/>
        <end position="559"/>
    </location>
</feature>
<organism evidence="2 3">
    <name type="scientific">Dryococelus australis</name>
    <dbReference type="NCBI Taxonomy" id="614101"/>
    <lineage>
        <taxon>Eukaryota</taxon>
        <taxon>Metazoa</taxon>
        <taxon>Ecdysozoa</taxon>
        <taxon>Arthropoda</taxon>
        <taxon>Hexapoda</taxon>
        <taxon>Insecta</taxon>
        <taxon>Pterygota</taxon>
        <taxon>Neoptera</taxon>
        <taxon>Polyneoptera</taxon>
        <taxon>Phasmatodea</taxon>
        <taxon>Verophasmatodea</taxon>
        <taxon>Anareolatae</taxon>
        <taxon>Phasmatidae</taxon>
        <taxon>Eurycanthinae</taxon>
        <taxon>Dryococelus</taxon>
    </lineage>
</organism>
<evidence type="ECO:0000256" key="1">
    <source>
        <dbReference type="SAM" id="MobiDB-lite"/>
    </source>
</evidence>
<evidence type="ECO:0000313" key="3">
    <source>
        <dbReference type="Proteomes" id="UP001159363"/>
    </source>
</evidence>
<keyword evidence="3" id="KW-1185">Reference proteome</keyword>
<name>A0ABQ9I1F1_9NEOP</name>